<dbReference type="EMBL" id="CAJZBQ010000041">
    <property type="protein sequence ID" value="CAG9326741.1"/>
    <property type="molecule type" value="Genomic_DNA"/>
</dbReference>
<name>A0AAU9JFB4_9CILI</name>
<evidence type="ECO:0000313" key="2">
    <source>
        <dbReference type="EMBL" id="CAG9326741.1"/>
    </source>
</evidence>
<dbReference type="PANTHER" id="PTHR43358">
    <property type="entry name" value="ALPHA/BETA-HYDROLASE"/>
    <property type="match status" value="1"/>
</dbReference>
<dbReference type="InterPro" id="IPR052920">
    <property type="entry name" value="DNA-binding_regulatory"/>
</dbReference>
<protein>
    <recommendedName>
        <fullName evidence="1">Serine aminopeptidase S33 domain-containing protein</fullName>
    </recommendedName>
</protein>
<proteinExistence type="predicted"/>
<accession>A0AAU9JFB4</accession>
<dbReference type="InterPro" id="IPR022742">
    <property type="entry name" value="Hydrolase_4"/>
</dbReference>
<comment type="caution">
    <text evidence="2">The sequence shown here is derived from an EMBL/GenBank/DDBJ whole genome shotgun (WGS) entry which is preliminary data.</text>
</comment>
<sequence length="360" mass="40778">MSFLKKGYQDLWKAIIRPPRDVYETKELGPTEFCIGERSFKRTDISLQNRRGLRLECSHFEPVAEERVCAQLPCVIYLHGNSSSRLEALASVPVLLPANITLFCLDTSGSGLSEGEYISLGWYERDDVDYVVEYLRNCGTVSCIGLWGRSMGAVTALLHADRDLSIAGMVLDSPFSNLKVLTKELAAIYAKNIPGIVLSAAKSMIRKTIRKKANFDSNELDPLKHVDKCFIPALFVAGEDDTFVNPKHSQILYDKYAGDKNIIIVEGDHNSDRPQFMLDSVAIFFYNTLQCQFLPQLEIVPRSAKKRKKFSRNARVFEKAREFQDNLVSEEELLRQAIEESLKVSDVKNEDPVENSYEFL</sequence>
<dbReference type="InterPro" id="IPR003903">
    <property type="entry name" value="UIM_dom"/>
</dbReference>
<dbReference type="PANTHER" id="PTHR43358:SF4">
    <property type="entry name" value="ALPHA_BETA HYDROLASE FOLD-1 DOMAIN-CONTAINING PROTEIN"/>
    <property type="match status" value="1"/>
</dbReference>
<dbReference type="PROSITE" id="PS50330">
    <property type="entry name" value="UIM"/>
    <property type="match status" value="1"/>
</dbReference>
<evidence type="ECO:0000313" key="3">
    <source>
        <dbReference type="Proteomes" id="UP001162131"/>
    </source>
</evidence>
<gene>
    <name evidence="2" type="ORF">BSTOLATCC_MIC42008</name>
</gene>
<dbReference type="AlphaFoldDB" id="A0AAU9JFB4"/>
<dbReference type="Pfam" id="PF12146">
    <property type="entry name" value="Hydrolase_4"/>
    <property type="match status" value="1"/>
</dbReference>
<feature type="domain" description="Serine aminopeptidase S33" evidence="1">
    <location>
        <begin position="75"/>
        <end position="223"/>
    </location>
</feature>
<evidence type="ECO:0000259" key="1">
    <source>
        <dbReference type="Pfam" id="PF12146"/>
    </source>
</evidence>
<keyword evidence="3" id="KW-1185">Reference proteome</keyword>
<dbReference type="InterPro" id="IPR029058">
    <property type="entry name" value="AB_hydrolase_fold"/>
</dbReference>
<dbReference type="Proteomes" id="UP001162131">
    <property type="component" value="Unassembled WGS sequence"/>
</dbReference>
<reference evidence="2" key="1">
    <citation type="submission" date="2021-09" db="EMBL/GenBank/DDBJ databases">
        <authorList>
            <consortium name="AG Swart"/>
            <person name="Singh M."/>
            <person name="Singh A."/>
            <person name="Seah K."/>
            <person name="Emmerich C."/>
        </authorList>
    </citation>
    <scope>NUCLEOTIDE SEQUENCE</scope>
    <source>
        <strain evidence="2">ATCC30299</strain>
    </source>
</reference>
<dbReference type="Gene3D" id="3.40.50.1820">
    <property type="entry name" value="alpha/beta hydrolase"/>
    <property type="match status" value="1"/>
</dbReference>
<organism evidence="2 3">
    <name type="scientific">Blepharisma stoltei</name>
    <dbReference type="NCBI Taxonomy" id="1481888"/>
    <lineage>
        <taxon>Eukaryota</taxon>
        <taxon>Sar</taxon>
        <taxon>Alveolata</taxon>
        <taxon>Ciliophora</taxon>
        <taxon>Postciliodesmatophora</taxon>
        <taxon>Heterotrichea</taxon>
        <taxon>Heterotrichida</taxon>
        <taxon>Blepharismidae</taxon>
        <taxon>Blepharisma</taxon>
    </lineage>
</organism>
<dbReference type="SUPFAM" id="SSF53474">
    <property type="entry name" value="alpha/beta-Hydrolases"/>
    <property type="match status" value="1"/>
</dbReference>